<dbReference type="GO" id="GO:0001517">
    <property type="term" value="F:N-acetylglucosamine 6-O-sulfotransferase activity"/>
    <property type="evidence" value="ECO:0007669"/>
    <property type="project" value="TreeGrafter"/>
</dbReference>
<gene>
    <name evidence="1" type="ORF">PACLA_8A047414</name>
</gene>
<comment type="caution">
    <text evidence="1">The sequence shown here is derived from an EMBL/GenBank/DDBJ whole genome shotgun (WGS) entry which is preliminary data.</text>
</comment>
<dbReference type="EMBL" id="CACRXK020018516">
    <property type="protein sequence ID" value="CAB4032583.1"/>
    <property type="molecule type" value="Genomic_DNA"/>
</dbReference>
<dbReference type="OrthoDB" id="6138663at2759"/>
<evidence type="ECO:0000313" key="1">
    <source>
        <dbReference type="EMBL" id="CAB4032583.1"/>
    </source>
</evidence>
<dbReference type="GO" id="GO:0006790">
    <property type="term" value="P:sulfur compound metabolic process"/>
    <property type="evidence" value="ECO:0007669"/>
    <property type="project" value="TreeGrafter"/>
</dbReference>
<keyword evidence="2" id="KW-1185">Reference proteome</keyword>
<dbReference type="SUPFAM" id="SSF52540">
    <property type="entry name" value="P-loop containing nucleoside triphosphate hydrolases"/>
    <property type="match status" value="1"/>
</dbReference>
<dbReference type="PANTHER" id="PTHR10704:SF44">
    <property type="entry name" value="LD35051P-RELATED"/>
    <property type="match status" value="1"/>
</dbReference>
<protein>
    <submittedName>
        <fullName evidence="1">Uncharacterized protein</fullName>
    </submittedName>
</protein>
<evidence type="ECO:0000313" key="2">
    <source>
        <dbReference type="Proteomes" id="UP001152795"/>
    </source>
</evidence>
<dbReference type="InterPro" id="IPR027417">
    <property type="entry name" value="P-loop_NTPase"/>
</dbReference>
<reference evidence="1" key="1">
    <citation type="submission" date="2020-04" db="EMBL/GenBank/DDBJ databases">
        <authorList>
            <person name="Alioto T."/>
            <person name="Alioto T."/>
            <person name="Gomez Garrido J."/>
        </authorList>
    </citation>
    <scope>NUCLEOTIDE SEQUENCE</scope>
    <source>
        <strain evidence="1">A484AB</strain>
    </source>
</reference>
<dbReference type="Gene3D" id="3.40.50.300">
    <property type="entry name" value="P-loop containing nucleotide triphosphate hydrolases"/>
    <property type="match status" value="1"/>
</dbReference>
<dbReference type="PANTHER" id="PTHR10704">
    <property type="entry name" value="CARBOHYDRATE SULFOTRANSFERASE"/>
    <property type="match status" value="1"/>
</dbReference>
<name>A0A6S7KXX0_PARCT</name>
<dbReference type="AlphaFoldDB" id="A0A6S7KXX0"/>
<sequence length="394" mass="45594">MRRKTRITFLLFLLTMEILLFFYIQTSIVKLNSWSTLRYNISPTTKPTTNSQRTRVIIVAHGRSGSSFLAAIFNSHPDFFFIFEPLNIVQRLVDRLSKDYLYKAEHVVNSILNCNFTDDAFLQELSRYSIHRASSRPLVSPPFCKTQYRRASDFLSRANWKLCGNGTILASVLNELCGKHRHIATKILLERIEPADLTWLVDNNGSSSVNYVLYLVRDPRAMLHSRSRMGWVVPNERFKQGLQNGEVDDKVRKVCDTMELNLGAVLLEPQNIKLIRYEELAANPEAIVRDLFNELRISTSTDVLQWIHNKTHVHGPVKISPLSLMRQANVSINGWRAKIDRQYLQIIETRCARVLKYLGYIPTQGSQGILHNLSRPLYLKKMRDLKETYQWLAL</sequence>
<dbReference type="GO" id="GO:0006044">
    <property type="term" value="P:N-acetylglucosamine metabolic process"/>
    <property type="evidence" value="ECO:0007669"/>
    <property type="project" value="TreeGrafter"/>
</dbReference>
<organism evidence="1 2">
    <name type="scientific">Paramuricea clavata</name>
    <name type="common">Red gorgonian</name>
    <name type="synonym">Violescent sea-whip</name>
    <dbReference type="NCBI Taxonomy" id="317549"/>
    <lineage>
        <taxon>Eukaryota</taxon>
        <taxon>Metazoa</taxon>
        <taxon>Cnidaria</taxon>
        <taxon>Anthozoa</taxon>
        <taxon>Octocorallia</taxon>
        <taxon>Malacalcyonacea</taxon>
        <taxon>Plexauridae</taxon>
        <taxon>Paramuricea</taxon>
    </lineage>
</organism>
<accession>A0A6S7KXX0</accession>
<proteinExistence type="predicted"/>
<dbReference type="InterPro" id="IPR051135">
    <property type="entry name" value="Gal/GlcNAc/GalNAc_ST"/>
</dbReference>
<dbReference type="Proteomes" id="UP001152795">
    <property type="component" value="Unassembled WGS sequence"/>
</dbReference>